<name>A0A7X3FV11_9BURK</name>
<dbReference type="GO" id="GO:0009055">
    <property type="term" value="F:electron transfer activity"/>
    <property type="evidence" value="ECO:0007669"/>
    <property type="project" value="InterPro"/>
</dbReference>
<dbReference type="SUPFAM" id="SSF46626">
    <property type="entry name" value="Cytochrome c"/>
    <property type="match status" value="1"/>
</dbReference>
<dbReference type="Gene3D" id="1.10.760.10">
    <property type="entry name" value="Cytochrome c-like domain"/>
    <property type="match status" value="1"/>
</dbReference>
<evidence type="ECO:0000256" key="4">
    <source>
        <dbReference type="PROSITE-ProRule" id="PRU00433"/>
    </source>
</evidence>
<proteinExistence type="predicted"/>
<keyword evidence="7" id="KW-1185">Reference proteome</keyword>
<accession>A0A7X3FV11</accession>
<dbReference type="InterPro" id="IPR036909">
    <property type="entry name" value="Cyt_c-like_dom_sf"/>
</dbReference>
<dbReference type="GO" id="GO:0020037">
    <property type="term" value="F:heme binding"/>
    <property type="evidence" value="ECO:0007669"/>
    <property type="project" value="InterPro"/>
</dbReference>
<reference evidence="6 7" key="1">
    <citation type="submission" date="2019-12" db="EMBL/GenBank/DDBJ databases">
        <authorList>
            <person name="Li C."/>
            <person name="Zhao J."/>
        </authorList>
    </citation>
    <scope>NUCLEOTIDE SEQUENCE [LARGE SCALE GENOMIC DNA]</scope>
    <source>
        <strain evidence="6 7">NEAU-DD11</strain>
    </source>
</reference>
<dbReference type="EMBL" id="WSES01000001">
    <property type="protein sequence ID" value="MVW58506.1"/>
    <property type="molecule type" value="Genomic_DNA"/>
</dbReference>
<dbReference type="InterPro" id="IPR009056">
    <property type="entry name" value="Cyt_c-like_dom"/>
</dbReference>
<evidence type="ECO:0000313" key="7">
    <source>
        <dbReference type="Proteomes" id="UP000443353"/>
    </source>
</evidence>
<organism evidence="6 7">
    <name type="scientific">Massilia cellulosiltytica</name>
    <dbReference type="NCBI Taxonomy" id="2683234"/>
    <lineage>
        <taxon>Bacteria</taxon>
        <taxon>Pseudomonadati</taxon>
        <taxon>Pseudomonadota</taxon>
        <taxon>Betaproteobacteria</taxon>
        <taxon>Burkholderiales</taxon>
        <taxon>Oxalobacteraceae</taxon>
        <taxon>Telluria group</taxon>
        <taxon>Massilia</taxon>
    </lineage>
</organism>
<dbReference type="GO" id="GO:0046872">
    <property type="term" value="F:metal ion binding"/>
    <property type="evidence" value="ECO:0007669"/>
    <property type="project" value="UniProtKB-KW"/>
</dbReference>
<evidence type="ECO:0000256" key="3">
    <source>
        <dbReference type="ARBA" id="ARBA00023004"/>
    </source>
</evidence>
<keyword evidence="1 4" id="KW-0349">Heme</keyword>
<protein>
    <submittedName>
        <fullName evidence="6">C-type cytochrome</fullName>
    </submittedName>
</protein>
<evidence type="ECO:0000256" key="1">
    <source>
        <dbReference type="ARBA" id="ARBA00022617"/>
    </source>
</evidence>
<evidence type="ECO:0000259" key="5">
    <source>
        <dbReference type="PROSITE" id="PS51007"/>
    </source>
</evidence>
<dbReference type="Proteomes" id="UP000443353">
    <property type="component" value="Unassembled WGS sequence"/>
</dbReference>
<dbReference type="AlphaFoldDB" id="A0A7X3FV11"/>
<keyword evidence="3 4" id="KW-0408">Iron</keyword>
<feature type="domain" description="Cytochrome c" evidence="5">
    <location>
        <begin position="77"/>
        <end position="163"/>
    </location>
</feature>
<comment type="caution">
    <text evidence="6">The sequence shown here is derived from an EMBL/GenBank/DDBJ whole genome shotgun (WGS) entry which is preliminary data.</text>
</comment>
<dbReference type="Pfam" id="PF13442">
    <property type="entry name" value="Cytochrome_CBB3"/>
    <property type="match status" value="1"/>
</dbReference>
<sequence length="179" mass="19748">MPATRTRLVMMTVIATLLGSGVVAALAGFVVLRAGWYDIGATTQHFPFVYSTLEQAMHYSVRRHAQSVAEPALGDHEQVLRGAAVYRDNCAQCHGGPGTAPGKHGLSMQPVPGPLVDATRHWKPRELYWITRHGIKMSGMPGWEYHLSEDELWSTVAFIMQLPTQSADDYRAMTAEAKK</sequence>
<dbReference type="PROSITE" id="PS51007">
    <property type="entry name" value="CYTC"/>
    <property type="match status" value="1"/>
</dbReference>
<evidence type="ECO:0000256" key="2">
    <source>
        <dbReference type="ARBA" id="ARBA00022723"/>
    </source>
</evidence>
<dbReference type="RefSeq" id="WP_056126739.1">
    <property type="nucleotide sequence ID" value="NZ_WSES01000001.1"/>
</dbReference>
<evidence type="ECO:0000313" key="6">
    <source>
        <dbReference type="EMBL" id="MVW58506.1"/>
    </source>
</evidence>
<keyword evidence="2 4" id="KW-0479">Metal-binding</keyword>
<gene>
    <name evidence="6" type="ORF">GPY61_01020</name>
</gene>